<accession>A0A919MC07</accession>
<dbReference type="SUPFAM" id="SSF46689">
    <property type="entry name" value="Homeodomain-like"/>
    <property type="match status" value="1"/>
</dbReference>
<dbReference type="PANTHER" id="PTHR47506:SF1">
    <property type="entry name" value="HTH-TYPE TRANSCRIPTIONAL REGULATOR YJDC"/>
    <property type="match status" value="1"/>
</dbReference>
<dbReference type="Pfam" id="PF00440">
    <property type="entry name" value="TetR_N"/>
    <property type="match status" value="1"/>
</dbReference>
<evidence type="ECO:0000259" key="5">
    <source>
        <dbReference type="PROSITE" id="PS50977"/>
    </source>
</evidence>
<keyword evidence="1" id="KW-0805">Transcription regulation</keyword>
<proteinExistence type="predicted"/>
<dbReference type="Gene3D" id="1.10.357.10">
    <property type="entry name" value="Tetracycline Repressor, domain 2"/>
    <property type="match status" value="1"/>
</dbReference>
<dbReference type="PRINTS" id="PR00455">
    <property type="entry name" value="HTHTETR"/>
</dbReference>
<evidence type="ECO:0000313" key="6">
    <source>
        <dbReference type="EMBL" id="GIE10263.1"/>
    </source>
</evidence>
<evidence type="ECO:0000313" key="7">
    <source>
        <dbReference type="Proteomes" id="UP000598174"/>
    </source>
</evidence>
<dbReference type="InterPro" id="IPR036271">
    <property type="entry name" value="Tet_transcr_reg_TetR-rel_C_sf"/>
</dbReference>
<evidence type="ECO:0000256" key="4">
    <source>
        <dbReference type="PROSITE-ProRule" id="PRU00335"/>
    </source>
</evidence>
<dbReference type="PANTHER" id="PTHR47506">
    <property type="entry name" value="TRANSCRIPTIONAL REGULATORY PROTEIN"/>
    <property type="match status" value="1"/>
</dbReference>
<gene>
    <name evidence="6" type="ORF">Afe05nite_21030</name>
</gene>
<dbReference type="SUPFAM" id="SSF48498">
    <property type="entry name" value="Tetracyclin repressor-like, C-terminal domain"/>
    <property type="match status" value="1"/>
</dbReference>
<dbReference type="InterPro" id="IPR009057">
    <property type="entry name" value="Homeodomain-like_sf"/>
</dbReference>
<dbReference type="Proteomes" id="UP000598174">
    <property type="component" value="Unassembled WGS sequence"/>
</dbReference>
<dbReference type="RefSeq" id="WP_203816816.1">
    <property type="nucleotide sequence ID" value="NZ_BAAABP010000007.1"/>
</dbReference>
<sequence>MSPASPTTTARGTGRKPSARERLLTAADELFYAEGVHTVGIDRIIERAGVAKASLYSCFGSKEELVRAYLENRHQIRRQRILAGLERFESPRDRLLGVFDVLGALTATPGFRGCPFYNASAESVAEGGAVEQVSNANRAWTRGLFTELARDAGVPDPPALADQLMILYDGASVGARMDKQPGAATLSRQMAEHMLNAATA</sequence>
<evidence type="ECO:0000256" key="3">
    <source>
        <dbReference type="ARBA" id="ARBA00023163"/>
    </source>
</evidence>
<comment type="caution">
    <text evidence="6">The sequence shown here is derived from an EMBL/GenBank/DDBJ whole genome shotgun (WGS) entry which is preliminary data.</text>
</comment>
<keyword evidence="2 4" id="KW-0238">DNA-binding</keyword>
<dbReference type="InterPro" id="IPR001647">
    <property type="entry name" value="HTH_TetR"/>
</dbReference>
<keyword evidence="3" id="KW-0804">Transcription</keyword>
<dbReference type="AlphaFoldDB" id="A0A919MC07"/>
<dbReference type="PROSITE" id="PS50977">
    <property type="entry name" value="HTH_TETR_2"/>
    <property type="match status" value="1"/>
</dbReference>
<feature type="DNA-binding region" description="H-T-H motif" evidence="4">
    <location>
        <begin position="40"/>
        <end position="59"/>
    </location>
</feature>
<dbReference type="EMBL" id="BOMM01000014">
    <property type="protein sequence ID" value="GIE10263.1"/>
    <property type="molecule type" value="Genomic_DNA"/>
</dbReference>
<feature type="domain" description="HTH tetR-type" evidence="5">
    <location>
        <begin position="17"/>
        <end position="77"/>
    </location>
</feature>
<name>A0A919MC07_9ACTN</name>
<protein>
    <submittedName>
        <fullName evidence="6">Transcriptional regulator, TetR family protein</fullName>
    </submittedName>
</protein>
<evidence type="ECO:0000256" key="1">
    <source>
        <dbReference type="ARBA" id="ARBA00023015"/>
    </source>
</evidence>
<reference evidence="6" key="1">
    <citation type="submission" date="2021-01" db="EMBL/GenBank/DDBJ databases">
        <title>Whole genome shotgun sequence of Actinoplanes ferrugineus NBRC 15555.</title>
        <authorList>
            <person name="Komaki H."/>
            <person name="Tamura T."/>
        </authorList>
    </citation>
    <scope>NUCLEOTIDE SEQUENCE</scope>
    <source>
        <strain evidence="6">NBRC 15555</strain>
    </source>
</reference>
<dbReference type="GO" id="GO:0003677">
    <property type="term" value="F:DNA binding"/>
    <property type="evidence" value="ECO:0007669"/>
    <property type="project" value="UniProtKB-UniRule"/>
</dbReference>
<organism evidence="6 7">
    <name type="scientific">Paractinoplanes ferrugineus</name>
    <dbReference type="NCBI Taxonomy" id="113564"/>
    <lineage>
        <taxon>Bacteria</taxon>
        <taxon>Bacillati</taxon>
        <taxon>Actinomycetota</taxon>
        <taxon>Actinomycetes</taxon>
        <taxon>Micromonosporales</taxon>
        <taxon>Micromonosporaceae</taxon>
        <taxon>Paractinoplanes</taxon>
    </lineage>
</organism>
<evidence type="ECO:0000256" key="2">
    <source>
        <dbReference type="ARBA" id="ARBA00023125"/>
    </source>
</evidence>
<keyword evidence="7" id="KW-1185">Reference proteome</keyword>